<feature type="binding site" evidence="12 15">
    <location>
        <position position="333"/>
    </location>
    <ligand>
        <name>substrate</name>
    </ligand>
</feature>
<feature type="active site" description="Proton acceptor" evidence="12 14">
    <location>
        <position position="332"/>
    </location>
</feature>
<feature type="binding site" evidence="12 15">
    <location>
        <position position="366"/>
    </location>
    <ligand>
        <name>substrate</name>
    </ligand>
</feature>
<proteinExistence type="inferred from homology"/>
<evidence type="ECO:0000256" key="11">
    <source>
        <dbReference type="ARBA" id="ARBA00049489"/>
    </source>
</evidence>
<dbReference type="GO" id="GO:0008270">
    <property type="term" value="F:zinc ion binding"/>
    <property type="evidence" value="ECO:0007669"/>
    <property type="project" value="UniProtKB-UniRule"/>
</dbReference>
<dbReference type="Gene3D" id="3.40.50.1980">
    <property type="entry name" value="Nitrogenase molybdenum iron protein domain"/>
    <property type="match status" value="2"/>
</dbReference>
<accession>A0A9W6CZE2</accession>
<feature type="active site" description="Proton acceptor" evidence="12 14">
    <location>
        <position position="333"/>
    </location>
</feature>
<dbReference type="Proteomes" id="UP001144396">
    <property type="component" value="Unassembled WGS sequence"/>
</dbReference>
<dbReference type="InterPro" id="IPR016161">
    <property type="entry name" value="Ald_DH/histidinol_DH"/>
</dbReference>
<evidence type="ECO:0000256" key="9">
    <source>
        <dbReference type="ARBA" id="ARBA00023027"/>
    </source>
</evidence>
<dbReference type="GO" id="GO:0005829">
    <property type="term" value="C:cytosol"/>
    <property type="evidence" value="ECO:0007669"/>
    <property type="project" value="TreeGrafter"/>
</dbReference>
<dbReference type="InterPro" id="IPR022695">
    <property type="entry name" value="Histidinol_DH_monofunct"/>
</dbReference>
<feature type="binding site" evidence="12 16">
    <location>
        <position position="266"/>
    </location>
    <ligand>
        <name>Zn(2+)</name>
        <dbReference type="ChEBI" id="CHEBI:29105"/>
    </ligand>
</feature>
<feature type="binding site" evidence="12 15">
    <location>
        <position position="263"/>
    </location>
    <ligand>
        <name>substrate</name>
    </ligand>
</feature>
<dbReference type="PANTHER" id="PTHR21256:SF2">
    <property type="entry name" value="HISTIDINE BIOSYNTHESIS TRIFUNCTIONAL PROTEIN"/>
    <property type="match status" value="1"/>
</dbReference>
<comment type="similarity">
    <text evidence="3 12 13 17">Belongs to the histidinol dehydrogenase family.</text>
</comment>
<keyword evidence="12" id="KW-0028">Amino-acid biosynthesis</keyword>
<keyword evidence="10 12" id="KW-0368">Histidine biosynthesis</keyword>
<keyword evidence="9 12" id="KW-0520">NAD</keyword>
<feature type="binding site" evidence="12 16">
    <location>
        <position position="425"/>
    </location>
    <ligand>
        <name>Zn(2+)</name>
        <dbReference type="ChEBI" id="CHEBI:29105"/>
    </ligand>
</feature>
<dbReference type="InterPro" id="IPR001692">
    <property type="entry name" value="Histidinol_DH_CS"/>
</dbReference>
<evidence type="ECO:0000256" key="1">
    <source>
        <dbReference type="ARBA" id="ARBA00003850"/>
    </source>
</evidence>
<feature type="binding site" evidence="12 15">
    <location>
        <position position="241"/>
    </location>
    <ligand>
        <name>substrate</name>
    </ligand>
</feature>
<dbReference type="GO" id="GO:0000105">
    <property type="term" value="P:L-histidine biosynthetic process"/>
    <property type="evidence" value="ECO:0007669"/>
    <property type="project" value="UniProtKB-UniRule"/>
</dbReference>
<evidence type="ECO:0000256" key="6">
    <source>
        <dbReference type="ARBA" id="ARBA00022723"/>
    </source>
</evidence>
<evidence type="ECO:0000256" key="14">
    <source>
        <dbReference type="PIRSR" id="PIRSR000099-1"/>
    </source>
</evidence>
<evidence type="ECO:0000313" key="18">
    <source>
        <dbReference type="EMBL" id="GLI29065.1"/>
    </source>
</evidence>
<comment type="pathway">
    <text evidence="2 12">Amino-acid biosynthesis; L-histidine biosynthesis; L-histidine from 5-phospho-alpha-D-ribose 1-diphosphate: step 9/9.</text>
</comment>
<dbReference type="CDD" id="cd06572">
    <property type="entry name" value="Histidinol_dh"/>
    <property type="match status" value="1"/>
</dbReference>
<evidence type="ECO:0000256" key="8">
    <source>
        <dbReference type="ARBA" id="ARBA00023002"/>
    </source>
</evidence>
<dbReference type="EC" id="1.1.1.23" evidence="4 12"/>
<evidence type="ECO:0000256" key="16">
    <source>
        <dbReference type="PIRSR" id="PIRSR000099-4"/>
    </source>
</evidence>
<dbReference type="RefSeq" id="WP_281886935.1">
    <property type="nucleotide sequence ID" value="NZ_BSDP01000001.1"/>
</dbReference>
<feature type="binding site" evidence="12 15">
    <location>
        <position position="425"/>
    </location>
    <ligand>
        <name>substrate</name>
    </ligand>
</feature>
<dbReference type="InterPro" id="IPR012131">
    <property type="entry name" value="Hstdl_DH"/>
</dbReference>
<sequence length="435" mass="44593">MMHTIDLRGAQPTAAELLALVPRSRSDVAAAEPVAAELIADVRARGAEALLDQSERFDGVRPESLRVPRAHLDEAAAGLDPAVADAARESIRRVREACAAQVPPPGRTVLGEGAVVEQRWQPVGRVGLYVPGGKAVYPSSVIMNVVPAQVAGVGSIAIASPPQPDHGGRVHPTILGIAALLGVDEVYAMGGAGAIGAFAYGLPDEGMDPVQVVTGPGNRFVAAGKRVVRGVVGIDAEAGPTDILVIADGAADPDLVAADLVSQAEHDELAAAVLVTDDEALAARVSERLTARQAATRHAERVRASLTGEQSATVLVDDLAQAAAFANAFGPEHLEIQVDDPDAVLALIENAGAIFIGPFSPVSLGDYSAGSNHVLPTGGHARFSSGLSAATFLRPQQVVRYDEQGLAGVASGIDALALAEQLPAHAEAVRARFGG</sequence>
<organism evidence="18 19">
    <name type="scientific">Agromyces rhizosphaerae</name>
    <dbReference type="NCBI Taxonomy" id="88374"/>
    <lineage>
        <taxon>Bacteria</taxon>
        <taxon>Bacillati</taxon>
        <taxon>Actinomycetota</taxon>
        <taxon>Actinomycetes</taxon>
        <taxon>Micrococcales</taxon>
        <taxon>Microbacteriaceae</taxon>
        <taxon>Agromyces</taxon>
    </lineage>
</organism>
<reference evidence="18" key="1">
    <citation type="submission" date="2022-12" db="EMBL/GenBank/DDBJ databases">
        <title>Reference genome sequencing for broad-spectrum identification of bacterial and archaeal isolates by mass spectrometry.</title>
        <authorList>
            <person name="Sekiguchi Y."/>
            <person name="Tourlousse D.M."/>
        </authorList>
    </citation>
    <scope>NUCLEOTIDE SEQUENCE</scope>
    <source>
        <strain evidence="18">14</strain>
    </source>
</reference>
<evidence type="ECO:0000256" key="3">
    <source>
        <dbReference type="ARBA" id="ARBA00010178"/>
    </source>
</evidence>
<evidence type="ECO:0000256" key="7">
    <source>
        <dbReference type="ARBA" id="ARBA00022833"/>
    </source>
</evidence>
<dbReference type="NCBIfam" id="TIGR00069">
    <property type="entry name" value="hisD"/>
    <property type="match status" value="1"/>
</dbReference>
<dbReference type="GO" id="GO:0051287">
    <property type="term" value="F:NAD binding"/>
    <property type="evidence" value="ECO:0007669"/>
    <property type="project" value="InterPro"/>
</dbReference>
<dbReference type="FunFam" id="3.40.50.1980:FF:000001">
    <property type="entry name" value="Histidinol dehydrogenase"/>
    <property type="match status" value="1"/>
</dbReference>
<feature type="binding site" evidence="12 16">
    <location>
        <position position="263"/>
    </location>
    <ligand>
        <name>Zn(2+)</name>
        <dbReference type="ChEBI" id="CHEBI:29105"/>
    </ligand>
</feature>
<dbReference type="AlphaFoldDB" id="A0A9W6CZE2"/>
<dbReference type="PROSITE" id="PS00611">
    <property type="entry name" value="HISOL_DEHYDROGENASE"/>
    <property type="match status" value="1"/>
</dbReference>
<feature type="binding site" evidence="12 15">
    <location>
        <position position="420"/>
    </location>
    <ligand>
        <name>substrate</name>
    </ligand>
</feature>
<evidence type="ECO:0000256" key="13">
    <source>
        <dbReference type="PIRNR" id="PIRNR000099"/>
    </source>
</evidence>
<evidence type="ECO:0000256" key="15">
    <source>
        <dbReference type="PIRSR" id="PIRSR000099-3"/>
    </source>
</evidence>
<dbReference type="EMBL" id="BSDP01000001">
    <property type="protein sequence ID" value="GLI29065.1"/>
    <property type="molecule type" value="Genomic_DNA"/>
</dbReference>
<protein>
    <recommendedName>
        <fullName evidence="5 12">Histidinol dehydrogenase</fullName>
        <shortName evidence="12">HDH</shortName>
        <ecNumber evidence="4 12">1.1.1.23</ecNumber>
    </recommendedName>
</protein>
<keyword evidence="8 12" id="KW-0560">Oxidoreductase</keyword>
<dbReference type="PRINTS" id="PR00083">
    <property type="entry name" value="HOLDHDRGNASE"/>
</dbReference>
<dbReference type="PANTHER" id="PTHR21256">
    <property type="entry name" value="HISTIDINOL DEHYDROGENASE HDH"/>
    <property type="match status" value="1"/>
</dbReference>
<dbReference type="GO" id="GO:0004399">
    <property type="term" value="F:histidinol dehydrogenase activity"/>
    <property type="evidence" value="ECO:0007669"/>
    <property type="project" value="UniProtKB-UniRule"/>
</dbReference>
<evidence type="ECO:0000313" key="19">
    <source>
        <dbReference type="Proteomes" id="UP001144396"/>
    </source>
</evidence>
<evidence type="ECO:0000256" key="4">
    <source>
        <dbReference type="ARBA" id="ARBA00012965"/>
    </source>
</evidence>
<dbReference type="PIRSF" id="PIRSF000099">
    <property type="entry name" value="Histidinol_dh"/>
    <property type="match status" value="1"/>
</dbReference>
<comment type="cofactor">
    <cofactor evidence="12 16">
        <name>Zn(2+)</name>
        <dbReference type="ChEBI" id="CHEBI:29105"/>
    </cofactor>
    <text evidence="12 16">Binds 1 zinc ion per subunit.</text>
</comment>
<evidence type="ECO:0000256" key="5">
    <source>
        <dbReference type="ARBA" id="ARBA00016531"/>
    </source>
</evidence>
<evidence type="ECO:0000256" key="17">
    <source>
        <dbReference type="RuleBase" id="RU004175"/>
    </source>
</evidence>
<gene>
    <name evidence="12 18" type="primary">hisD</name>
    <name evidence="18" type="ORF">ARHIZOSPH14_33070</name>
</gene>
<keyword evidence="19" id="KW-1185">Reference proteome</keyword>
<name>A0A9W6CZE2_9MICO</name>
<dbReference type="HAMAP" id="MF_01024">
    <property type="entry name" value="HisD"/>
    <property type="match status" value="1"/>
</dbReference>
<dbReference type="Pfam" id="PF00815">
    <property type="entry name" value="Histidinol_dh"/>
    <property type="match status" value="1"/>
</dbReference>
<evidence type="ECO:0000256" key="12">
    <source>
        <dbReference type="HAMAP-Rule" id="MF_01024"/>
    </source>
</evidence>
<keyword evidence="6 12" id="KW-0479">Metal-binding</keyword>
<keyword evidence="7 12" id="KW-0862">Zinc</keyword>
<comment type="function">
    <text evidence="1 12">Catalyzes the sequential NAD-dependent oxidations of L-histidinol to L-histidinaldehyde and then to L-histidine.</text>
</comment>
<feature type="binding site" evidence="12 15">
    <location>
        <position position="266"/>
    </location>
    <ligand>
        <name>substrate</name>
    </ligand>
</feature>
<evidence type="ECO:0000256" key="10">
    <source>
        <dbReference type="ARBA" id="ARBA00023102"/>
    </source>
</evidence>
<comment type="caution">
    <text evidence="18">The sequence shown here is derived from an EMBL/GenBank/DDBJ whole genome shotgun (WGS) entry which is preliminary data.</text>
</comment>
<dbReference type="Gene3D" id="1.20.5.1300">
    <property type="match status" value="1"/>
</dbReference>
<comment type="catalytic activity">
    <reaction evidence="11 12">
        <text>L-histidinol + 2 NAD(+) + H2O = L-histidine + 2 NADH + 3 H(+)</text>
        <dbReference type="Rhea" id="RHEA:20641"/>
        <dbReference type="ChEBI" id="CHEBI:15377"/>
        <dbReference type="ChEBI" id="CHEBI:15378"/>
        <dbReference type="ChEBI" id="CHEBI:57540"/>
        <dbReference type="ChEBI" id="CHEBI:57595"/>
        <dbReference type="ChEBI" id="CHEBI:57699"/>
        <dbReference type="ChEBI" id="CHEBI:57945"/>
        <dbReference type="EC" id="1.1.1.23"/>
    </reaction>
</comment>
<dbReference type="SUPFAM" id="SSF53720">
    <property type="entry name" value="ALDH-like"/>
    <property type="match status" value="1"/>
</dbReference>
<evidence type="ECO:0000256" key="2">
    <source>
        <dbReference type="ARBA" id="ARBA00004940"/>
    </source>
</evidence>
<feature type="binding site" evidence="12 16">
    <location>
        <position position="366"/>
    </location>
    <ligand>
        <name>Zn(2+)</name>
        <dbReference type="ChEBI" id="CHEBI:29105"/>
    </ligand>
</feature>
<comment type="caution">
    <text evidence="12">Lacks conserved residue(s) required for the propagation of feature annotation.</text>
</comment>